<dbReference type="Pfam" id="PF00675">
    <property type="entry name" value="Peptidase_M16"/>
    <property type="match status" value="1"/>
</dbReference>
<keyword evidence="9" id="KW-0732">Signal</keyword>
<dbReference type="InterPro" id="IPR001431">
    <property type="entry name" value="Pept_M16_Zn_BS"/>
</dbReference>
<feature type="signal peptide" evidence="9">
    <location>
        <begin position="1"/>
        <end position="18"/>
    </location>
</feature>
<feature type="domain" description="Peptidase M16 N-terminal" evidence="10">
    <location>
        <begin position="48"/>
        <end position="162"/>
    </location>
</feature>
<dbReference type="Pfam" id="PF05193">
    <property type="entry name" value="Peptidase_M16_C"/>
    <property type="match status" value="2"/>
</dbReference>
<dbReference type="SUPFAM" id="SSF63411">
    <property type="entry name" value="LuxS/MPP-like metallohydrolase"/>
    <property type="match status" value="4"/>
</dbReference>
<dbReference type="Gene3D" id="3.30.830.10">
    <property type="entry name" value="Metalloenzyme, LuxS/M16 peptidase-like"/>
    <property type="match status" value="4"/>
</dbReference>
<gene>
    <name evidence="12" type="ORF">AKJ17_06775</name>
</gene>
<dbReference type="InterPro" id="IPR011249">
    <property type="entry name" value="Metalloenz_LuxS/M16"/>
</dbReference>
<dbReference type="RefSeq" id="WP_053395016.1">
    <property type="nucleotide sequence ID" value="NZ_LHPJ01000005.1"/>
</dbReference>
<evidence type="ECO:0000256" key="8">
    <source>
        <dbReference type="RuleBase" id="RU004447"/>
    </source>
</evidence>
<keyword evidence="7" id="KW-0482">Metalloprotease</keyword>
<keyword evidence="5" id="KW-0378">Hydrolase</keyword>
<evidence type="ECO:0000313" key="13">
    <source>
        <dbReference type="Proteomes" id="UP000037515"/>
    </source>
</evidence>
<evidence type="ECO:0000256" key="2">
    <source>
        <dbReference type="ARBA" id="ARBA00007261"/>
    </source>
</evidence>
<feature type="chain" id="PRO_5005600170" evidence="9">
    <location>
        <begin position="19"/>
        <end position="916"/>
    </location>
</feature>
<dbReference type="InterPro" id="IPR007863">
    <property type="entry name" value="Peptidase_M16_C"/>
</dbReference>
<comment type="similarity">
    <text evidence="2 8">Belongs to the peptidase M16 family.</text>
</comment>
<evidence type="ECO:0000256" key="9">
    <source>
        <dbReference type="SAM" id="SignalP"/>
    </source>
</evidence>
<protein>
    <submittedName>
        <fullName evidence="12">Peptidase M16</fullName>
    </submittedName>
</protein>
<accession>A0A0M0HRB8</accession>
<dbReference type="InterPro" id="IPR011765">
    <property type="entry name" value="Pept_M16_N"/>
</dbReference>
<dbReference type="GO" id="GO:0046872">
    <property type="term" value="F:metal ion binding"/>
    <property type="evidence" value="ECO:0007669"/>
    <property type="project" value="UniProtKB-KW"/>
</dbReference>
<dbReference type="Proteomes" id="UP000037515">
    <property type="component" value="Unassembled WGS sequence"/>
</dbReference>
<keyword evidence="6" id="KW-0862">Zinc</keyword>
<feature type="domain" description="Peptidase M16 C-terminal" evidence="11">
    <location>
        <begin position="668"/>
        <end position="846"/>
    </location>
</feature>
<evidence type="ECO:0000256" key="7">
    <source>
        <dbReference type="ARBA" id="ARBA00023049"/>
    </source>
</evidence>
<keyword evidence="3" id="KW-0645">Protease</keyword>
<evidence type="ECO:0000256" key="5">
    <source>
        <dbReference type="ARBA" id="ARBA00022801"/>
    </source>
</evidence>
<dbReference type="STRING" id="693.AKJ17_06775"/>
<evidence type="ECO:0000313" key="12">
    <source>
        <dbReference type="EMBL" id="KOO04604.1"/>
    </source>
</evidence>
<dbReference type="PANTHER" id="PTHR43690">
    <property type="entry name" value="NARDILYSIN"/>
    <property type="match status" value="1"/>
</dbReference>
<dbReference type="PATRIC" id="fig|693.5.peg.1383"/>
<feature type="domain" description="Peptidase M16 C-terminal" evidence="11">
    <location>
        <begin position="198"/>
        <end position="374"/>
    </location>
</feature>
<comment type="caution">
    <text evidence="12">The sequence shown here is derived from an EMBL/GenBank/DDBJ whole genome shotgun (WGS) entry which is preliminary data.</text>
</comment>
<reference evidence="13" key="1">
    <citation type="submission" date="2015-08" db="EMBL/GenBank/DDBJ databases">
        <title>Vibrio galatheae sp. nov., a novel member of the Vibrionaceae family isolated from the Solomon Islands.</title>
        <authorList>
            <person name="Giubergia S."/>
            <person name="Machado H."/>
            <person name="Mateiu R.V."/>
            <person name="Gram L."/>
        </authorList>
    </citation>
    <scope>NUCLEOTIDE SEQUENCE [LARGE SCALE GENOMIC DNA]</scope>
    <source>
        <strain evidence="13">DSM 19584</strain>
    </source>
</reference>
<sequence length="916" mass="103926">MRILFFILSLFLVGCSQFNPSTPIQPDPNWTYGVLENGVSYHIYPNDKEPVSLRLYMNVGSINETDQQRGYAHFLEHMAFNGSTHFTSNDVVKMFEESGLSFGADINAYTSYYETVYKLDLPNDAQLDNGLKWMRDIADGLTISASEVEKEKGVILGEIRRNRPENKGFADKYYDHLIEGTALEHADAVGNVESVNRATAKSIREFYEYWYQPHYAEVIITGDVEVNQALKLIQAQFSDWEKTSTAPEKTPQKVDFALKDYVDTINAYESSKLTLMSSLNPVKLESREQLIDSLFDELALGIIDQRLTSVFNDSAFSVQNLFAGQVPINENQVAVYTVSFTEKDRENVENLFLGTLSSLRDYGVQERDLESAITYYKQQLEDLDYHWAQKDAVSLAEDRSWDLSTERVSQSKQDYKASLGEFMSKVNLERINQKIETLLSDDLVVLVGVNDKATQSVSSAHVNDVKALLAKLGKKPLNASSDIAELVEPPQPGQIIKQYKNGQGFHIWELSNGVEVWLEQDKKAEEHVNVIYVSQGGRAALPPELFAAQEFAIPVVISSGIGGFKGPDFDAYLKRNNIHVFPFINFTHHGIDLGAKRDNLADAFKVLYNIATNINVDQRQIQKTQRKTYQDLERYVATPIGQWQRAINKNSYLPHSRHYFLSAPDYTSVTEEKIRQVHQDLFGKNRGNKLLIIGDLQPNDMTSLLRQYIASMPLERTEKPNFQVAYNPAPESEIELPIYDEKSSLYLVRITNPNVSDTSVKTVFMDDMLQKLLFKRLNEYVREELSLDYAPDAYSVRQDQEPSTDWFIEAQVAPQDLAKIQQAIGVAIEEMKEGVSQKEFDTAAKQVAVSLQYLKDDAAERAWFYARYLAHGYGVGALKDVQKTVESITVDDLNQRIEESFGSSTMISKYSLTPEK</sequence>
<dbReference type="PROSITE" id="PS51257">
    <property type="entry name" value="PROKAR_LIPOPROTEIN"/>
    <property type="match status" value="1"/>
</dbReference>
<name>A0A0M0HRB8_VIBNE</name>
<comment type="cofactor">
    <cofactor evidence="1">
        <name>Zn(2+)</name>
        <dbReference type="ChEBI" id="CHEBI:29105"/>
    </cofactor>
</comment>
<keyword evidence="4" id="KW-0479">Metal-binding</keyword>
<evidence type="ECO:0000256" key="4">
    <source>
        <dbReference type="ARBA" id="ARBA00022723"/>
    </source>
</evidence>
<dbReference type="GO" id="GO:0004222">
    <property type="term" value="F:metalloendopeptidase activity"/>
    <property type="evidence" value="ECO:0007669"/>
    <property type="project" value="InterPro"/>
</dbReference>
<evidence type="ECO:0000259" key="10">
    <source>
        <dbReference type="Pfam" id="PF00675"/>
    </source>
</evidence>
<dbReference type="PROSITE" id="PS00143">
    <property type="entry name" value="INSULINASE"/>
    <property type="match status" value="1"/>
</dbReference>
<dbReference type="PANTHER" id="PTHR43690:SF17">
    <property type="entry name" value="PROTEIN YHJJ"/>
    <property type="match status" value="1"/>
</dbReference>
<evidence type="ECO:0000256" key="3">
    <source>
        <dbReference type="ARBA" id="ARBA00022670"/>
    </source>
</evidence>
<evidence type="ECO:0000259" key="11">
    <source>
        <dbReference type="Pfam" id="PF05193"/>
    </source>
</evidence>
<proteinExistence type="inferred from homology"/>
<organism evidence="12 13">
    <name type="scientific">Vibrio nereis</name>
    <dbReference type="NCBI Taxonomy" id="693"/>
    <lineage>
        <taxon>Bacteria</taxon>
        <taxon>Pseudomonadati</taxon>
        <taxon>Pseudomonadota</taxon>
        <taxon>Gammaproteobacteria</taxon>
        <taxon>Vibrionales</taxon>
        <taxon>Vibrionaceae</taxon>
        <taxon>Vibrio</taxon>
    </lineage>
</organism>
<keyword evidence="13" id="KW-1185">Reference proteome</keyword>
<dbReference type="AlphaFoldDB" id="A0A0M0HRB8"/>
<evidence type="ECO:0000256" key="1">
    <source>
        <dbReference type="ARBA" id="ARBA00001947"/>
    </source>
</evidence>
<dbReference type="InterPro" id="IPR050626">
    <property type="entry name" value="Peptidase_M16"/>
</dbReference>
<dbReference type="EMBL" id="LHPJ01000005">
    <property type="protein sequence ID" value="KOO04604.1"/>
    <property type="molecule type" value="Genomic_DNA"/>
</dbReference>
<evidence type="ECO:0000256" key="6">
    <source>
        <dbReference type="ARBA" id="ARBA00022833"/>
    </source>
</evidence>
<dbReference type="GO" id="GO:0006508">
    <property type="term" value="P:proteolysis"/>
    <property type="evidence" value="ECO:0007669"/>
    <property type="project" value="UniProtKB-KW"/>
</dbReference>
<dbReference type="OrthoDB" id="9811314at2"/>